<dbReference type="GO" id="GO:0005524">
    <property type="term" value="F:ATP binding"/>
    <property type="evidence" value="ECO:0007669"/>
    <property type="project" value="UniProtKB-KW"/>
</dbReference>
<feature type="transmembrane region" description="Helical" evidence="18">
    <location>
        <begin position="290"/>
        <end position="314"/>
    </location>
</feature>
<evidence type="ECO:0000313" key="21">
    <source>
        <dbReference type="Proteomes" id="UP001286174"/>
    </source>
</evidence>
<dbReference type="NCBIfam" id="TIGR01524">
    <property type="entry name" value="ATPase-IIIB_Mg"/>
    <property type="match status" value="1"/>
</dbReference>
<dbReference type="Gene3D" id="3.40.1110.10">
    <property type="entry name" value="Calcium-transporting ATPase, cytoplasmic domain N"/>
    <property type="match status" value="1"/>
</dbReference>
<comment type="function">
    <text evidence="1">Mediates magnesium influx to the cytosol.</text>
</comment>
<keyword evidence="9 18" id="KW-0812">Transmembrane</keyword>
<dbReference type="SFLD" id="SFLDG00002">
    <property type="entry name" value="C1.7:_P-type_atpase_like"/>
    <property type="match status" value="1"/>
</dbReference>
<dbReference type="Pfam" id="PF00690">
    <property type="entry name" value="Cation_ATPase_N"/>
    <property type="match status" value="1"/>
</dbReference>
<evidence type="ECO:0000256" key="11">
    <source>
        <dbReference type="ARBA" id="ARBA00022840"/>
    </source>
</evidence>
<evidence type="ECO:0000256" key="5">
    <source>
        <dbReference type="ARBA" id="ARBA00013555"/>
    </source>
</evidence>
<dbReference type="PROSITE" id="PS00154">
    <property type="entry name" value="ATPASE_E1_E2"/>
    <property type="match status" value="1"/>
</dbReference>
<evidence type="ECO:0000256" key="2">
    <source>
        <dbReference type="ARBA" id="ARBA00004429"/>
    </source>
</evidence>
<evidence type="ECO:0000256" key="17">
    <source>
        <dbReference type="ARBA" id="ARBA00047295"/>
    </source>
</evidence>
<dbReference type="NCBIfam" id="TIGR01494">
    <property type="entry name" value="ATPase_P-type"/>
    <property type="match status" value="2"/>
</dbReference>
<dbReference type="EC" id="7.2.2.14" evidence="4"/>
<keyword evidence="8" id="KW-0597">Phosphoprotein</keyword>
<dbReference type="RefSeq" id="WP_370595760.1">
    <property type="nucleotide sequence ID" value="NZ_JALBUR010000007.1"/>
</dbReference>
<reference evidence="20 21" key="1">
    <citation type="submission" date="2022-03" db="EMBL/GenBank/DDBJ databases">
        <title>Novel taxa within the pig intestine.</title>
        <authorList>
            <person name="Wylensek D."/>
            <person name="Bishof K."/>
            <person name="Afrizal A."/>
            <person name="Clavel T."/>
        </authorList>
    </citation>
    <scope>NUCLEOTIDE SEQUENCE [LARGE SCALE GENOMIC DNA]</scope>
    <source>
        <strain evidence="20 21">CLA-KB-P133</strain>
    </source>
</reference>
<comment type="subcellular location">
    <subcellularLocation>
        <location evidence="2">Cell inner membrane</location>
        <topology evidence="2">Multi-pass membrane protein</topology>
    </subcellularLocation>
</comment>
<dbReference type="Pfam" id="PF00122">
    <property type="entry name" value="E1-E2_ATPase"/>
    <property type="match status" value="1"/>
</dbReference>
<gene>
    <name evidence="20" type="primary">mgtA</name>
    <name evidence="20" type="ORF">MOZ60_04190</name>
</gene>
<dbReference type="CDD" id="cd02077">
    <property type="entry name" value="P-type_ATPase_Mg"/>
    <property type="match status" value="1"/>
</dbReference>
<name>A0AB35U0Y0_9FIRM</name>
<evidence type="ECO:0000256" key="18">
    <source>
        <dbReference type="SAM" id="Phobius"/>
    </source>
</evidence>
<dbReference type="InterPro" id="IPR023299">
    <property type="entry name" value="ATPase_P-typ_cyto_dom_N"/>
</dbReference>
<dbReference type="GO" id="GO:0016887">
    <property type="term" value="F:ATP hydrolysis activity"/>
    <property type="evidence" value="ECO:0007669"/>
    <property type="project" value="InterPro"/>
</dbReference>
<evidence type="ECO:0000256" key="4">
    <source>
        <dbReference type="ARBA" id="ARBA00012786"/>
    </source>
</evidence>
<dbReference type="Pfam" id="PF13246">
    <property type="entry name" value="Cation_ATPase"/>
    <property type="match status" value="1"/>
</dbReference>
<dbReference type="InterPro" id="IPR018303">
    <property type="entry name" value="ATPase_P-typ_P_site"/>
</dbReference>
<dbReference type="InterPro" id="IPR006068">
    <property type="entry name" value="ATPase_P-typ_cation-transptr_C"/>
</dbReference>
<dbReference type="InterPro" id="IPR023298">
    <property type="entry name" value="ATPase_P-typ_TM_dom_sf"/>
</dbReference>
<keyword evidence="10" id="KW-0547">Nucleotide-binding</keyword>
<evidence type="ECO:0000259" key="19">
    <source>
        <dbReference type="SMART" id="SM00831"/>
    </source>
</evidence>
<dbReference type="Pfam" id="PF00689">
    <property type="entry name" value="Cation_ATPase_C"/>
    <property type="match status" value="1"/>
</dbReference>
<dbReference type="InterPro" id="IPR059000">
    <property type="entry name" value="ATPase_P-type_domA"/>
</dbReference>
<evidence type="ECO:0000256" key="10">
    <source>
        <dbReference type="ARBA" id="ARBA00022741"/>
    </source>
</evidence>
<keyword evidence="15 18" id="KW-0472">Membrane</keyword>
<evidence type="ECO:0000256" key="3">
    <source>
        <dbReference type="ARBA" id="ARBA00008746"/>
    </source>
</evidence>
<keyword evidence="6" id="KW-1003">Cell membrane</keyword>
<evidence type="ECO:0000256" key="14">
    <source>
        <dbReference type="ARBA" id="ARBA00022989"/>
    </source>
</evidence>
<comment type="similarity">
    <text evidence="3">Belongs to the cation transport ATPase (P-type) (TC 3.A.3) family. Type IIIB subfamily.</text>
</comment>
<evidence type="ECO:0000256" key="16">
    <source>
        <dbReference type="ARBA" id="ARBA00029806"/>
    </source>
</evidence>
<dbReference type="InterPro" id="IPR023214">
    <property type="entry name" value="HAD_sf"/>
</dbReference>
<dbReference type="GO" id="GO:0005886">
    <property type="term" value="C:plasma membrane"/>
    <property type="evidence" value="ECO:0007669"/>
    <property type="project" value="UniProtKB-SubCell"/>
</dbReference>
<keyword evidence="11" id="KW-0067">ATP-binding</keyword>
<keyword evidence="21" id="KW-1185">Reference proteome</keyword>
<dbReference type="Gene3D" id="2.70.150.10">
    <property type="entry name" value="Calcium-transporting ATPase, cytoplasmic transduction domain A"/>
    <property type="match status" value="1"/>
</dbReference>
<keyword evidence="12" id="KW-0460">Magnesium</keyword>
<dbReference type="SUPFAM" id="SSF56784">
    <property type="entry name" value="HAD-like"/>
    <property type="match status" value="1"/>
</dbReference>
<dbReference type="InterPro" id="IPR008250">
    <property type="entry name" value="ATPase_P-typ_transduc_dom_A_sf"/>
</dbReference>
<dbReference type="PRINTS" id="PR01836">
    <property type="entry name" value="MGATPASE"/>
</dbReference>
<dbReference type="InterPro" id="IPR044492">
    <property type="entry name" value="P_typ_ATPase_HD_dom"/>
</dbReference>
<feature type="transmembrane region" description="Helical" evidence="18">
    <location>
        <begin position="67"/>
        <end position="89"/>
    </location>
</feature>
<protein>
    <recommendedName>
        <fullName evidence="5">Magnesium-transporting ATPase, P-type 1</fullName>
        <ecNumber evidence="4">7.2.2.14</ecNumber>
    </recommendedName>
    <alternativeName>
        <fullName evidence="16">Mg(2+) transport ATPase, P-type 1</fullName>
    </alternativeName>
</protein>
<evidence type="ECO:0000313" key="20">
    <source>
        <dbReference type="EMBL" id="MDX8419292.1"/>
    </source>
</evidence>
<organism evidence="20 21">
    <name type="scientific">Grylomicrobium aquisgranensis</name>
    <dbReference type="NCBI Taxonomy" id="2926318"/>
    <lineage>
        <taxon>Bacteria</taxon>
        <taxon>Bacillati</taxon>
        <taxon>Bacillota</taxon>
        <taxon>Erysipelotrichia</taxon>
        <taxon>Erysipelotrichales</taxon>
        <taxon>Erysipelotrichaceae</taxon>
        <taxon>Grylomicrobium</taxon>
    </lineage>
</organism>
<evidence type="ECO:0000256" key="6">
    <source>
        <dbReference type="ARBA" id="ARBA00022475"/>
    </source>
</evidence>
<feature type="transmembrane region" description="Helical" evidence="18">
    <location>
        <begin position="758"/>
        <end position="782"/>
    </location>
</feature>
<dbReference type="InterPro" id="IPR006415">
    <property type="entry name" value="P-type_ATPase_IIIB"/>
</dbReference>
<evidence type="ECO:0000256" key="12">
    <source>
        <dbReference type="ARBA" id="ARBA00022842"/>
    </source>
</evidence>
<dbReference type="SUPFAM" id="SSF81665">
    <property type="entry name" value="Calcium ATPase, transmembrane domain M"/>
    <property type="match status" value="1"/>
</dbReference>
<evidence type="ECO:0000256" key="15">
    <source>
        <dbReference type="ARBA" id="ARBA00023136"/>
    </source>
</evidence>
<feature type="transmembrane region" description="Helical" evidence="18">
    <location>
        <begin position="260"/>
        <end position="278"/>
    </location>
</feature>
<feature type="transmembrane region" description="Helical" evidence="18">
    <location>
        <begin position="824"/>
        <end position="846"/>
    </location>
</feature>
<dbReference type="SMART" id="SM00831">
    <property type="entry name" value="Cation_ATPase_N"/>
    <property type="match status" value="1"/>
</dbReference>
<comment type="caution">
    <text evidence="20">The sequence shown here is derived from an EMBL/GenBank/DDBJ whole genome shotgun (WGS) entry which is preliminary data.</text>
</comment>
<evidence type="ECO:0000256" key="7">
    <source>
        <dbReference type="ARBA" id="ARBA00022519"/>
    </source>
</evidence>
<feature type="domain" description="Cation-transporting P-type ATPase N-terminal" evidence="19">
    <location>
        <begin position="19"/>
        <end position="92"/>
    </location>
</feature>
<evidence type="ECO:0000256" key="13">
    <source>
        <dbReference type="ARBA" id="ARBA00022967"/>
    </source>
</evidence>
<dbReference type="SFLD" id="SFLDS00003">
    <property type="entry name" value="Haloacid_Dehalogenase"/>
    <property type="match status" value="1"/>
</dbReference>
<sequence>MEKKITKAKVQSLEEEYQAYARRQASDVLQELKADENGISQDAREERLDTYGSNDLHASTKMHWWNFLLQSFTDAFIIVLLLLGTVTVIVEHDALSAGIIYLLACMSAGIRFVQDYRSYLDVEKLRNMEHDTVRVRVPDGSSWKETEMPVEELVPGDIEMIGSGDIVSGDLYLLASKDLFLSEAAFTGEAVPVEKKAGTDARNVNAAQLDNICLSGSTVASGTGFGVIIKTGRNSYLGHISATVDTSKQMTEFDRSLQKITKILITYMVVVVIFVLFVNGMIKHNWLEAFLFAISVAVGITPNMLPMIVNGTLAKGAQFLAKKKTIVKNMSAIQNFGAMDTLCTDKTGTLTADHIVLQRYLDINGKNSHLVLNYAWMNSYYSTGVKNLIDRAILEYGKSHDVPEFAGGYEKIDEIPYDFERRRMSVLVYNPGGSQVSRGDEGVLPHHGERVLITKGALESVLACCDKVRIDKQYIDIDDVDIEKIKQQAEELNKDGLHIIAVAARKSVPGVTDDNQFTAEDEHNMTFLGTVAFLDPPKPDAKDAIEGLYEAGVDVKVISGDAPVVVQHICHEVGLKEEGNVIDGTMLDGMDDAALSKAVENTNIFARLSPMQKKRVVDMLRKNGHVVGYMGDGVNDAPSLHSADVGISVDNATDVAKASSDIILLEKSLDVILDGVKEGRRISGNIIKYIKMALSSNFGNVFSVLIASLFLPFLPMMPLQILIQNLVYDFTQIAIPWDNVDPEFLKQPHQWTMRSLTSFMNVMGGVSSCFDVLTFLCLWFVLGFNSISMQSYFQTGWFVEGLISQIMIVQFIRTARRPIIDSHCDVRLAFASILGIIAAILIPYMFCSLPNSVFVALPYQYYIYLVIILILYSATIEVVKKFYIRKFGSWL</sequence>
<dbReference type="PANTHER" id="PTHR42861">
    <property type="entry name" value="CALCIUM-TRANSPORTING ATPASE"/>
    <property type="match status" value="1"/>
</dbReference>
<dbReference type="Gene3D" id="3.40.50.1000">
    <property type="entry name" value="HAD superfamily/HAD-like"/>
    <property type="match status" value="1"/>
</dbReference>
<dbReference type="Proteomes" id="UP001286174">
    <property type="component" value="Unassembled WGS sequence"/>
</dbReference>
<evidence type="ECO:0000256" key="1">
    <source>
        <dbReference type="ARBA" id="ARBA00003954"/>
    </source>
</evidence>
<proteinExistence type="inferred from homology"/>
<dbReference type="InterPro" id="IPR036412">
    <property type="entry name" value="HAD-like_sf"/>
</dbReference>
<dbReference type="Gene3D" id="1.20.1110.10">
    <property type="entry name" value="Calcium-transporting ATPase, transmembrane domain"/>
    <property type="match status" value="1"/>
</dbReference>
<dbReference type="EMBL" id="JALBUR010000007">
    <property type="protein sequence ID" value="MDX8419292.1"/>
    <property type="molecule type" value="Genomic_DNA"/>
</dbReference>
<feature type="transmembrane region" description="Helical" evidence="18">
    <location>
        <begin position="95"/>
        <end position="113"/>
    </location>
</feature>
<dbReference type="SUPFAM" id="SSF81653">
    <property type="entry name" value="Calcium ATPase, transduction domain A"/>
    <property type="match status" value="1"/>
</dbReference>
<dbReference type="GO" id="GO:0015444">
    <property type="term" value="F:P-type magnesium transporter activity"/>
    <property type="evidence" value="ECO:0007669"/>
    <property type="project" value="UniProtKB-EC"/>
</dbReference>
<keyword evidence="14 18" id="KW-1133">Transmembrane helix</keyword>
<dbReference type="SFLD" id="SFLDF00027">
    <property type="entry name" value="p-type_atpase"/>
    <property type="match status" value="1"/>
</dbReference>
<evidence type="ECO:0000256" key="9">
    <source>
        <dbReference type="ARBA" id="ARBA00022692"/>
    </source>
</evidence>
<keyword evidence="13" id="KW-1278">Translocase</keyword>
<comment type="catalytic activity">
    <reaction evidence="17">
        <text>Mg(2+)(out) + ATP + H2O = Mg(2+)(in) + ADP + phosphate + H(+)</text>
        <dbReference type="Rhea" id="RHEA:10260"/>
        <dbReference type="ChEBI" id="CHEBI:15377"/>
        <dbReference type="ChEBI" id="CHEBI:15378"/>
        <dbReference type="ChEBI" id="CHEBI:18420"/>
        <dbReference type="ChEBI" id="CHEBI:30616"/>
        <dbReference type="ChEBI" id="CHEBI:43474"/>
        <dbReference type="ChEBI" id="CHEBI:456216"/>
        <dbReference type="EC" id="7.2.2.14"/>
    </reaction>
</comment>
<accession>A0AB35U0Y0</accession>
<dbReference type="AlphaFoldDB" id="A0AB35U0Y0"/>
<keyword evidence="7" id="KW-0997">Cell inner membrane</keyword>
<dbReference type="InterPro" id="IPR004014">
    <property type="entry name" value="ATPase_P-typ_cation-transptr_N"/>
</dbReference>
<evidence type="ECO:0000256" key="8">
    <source>
        <dbReference type="ARBA" id="ARBA00022553"/>
    </source>
</evidence>
<feature type="transmembrane region" description="Helical" evidence="18">
    <location>
        <begin position="861"/>
        <end position="879"/>
    </location>
</feature>
<dbReference type="InterPro" id="IPR001757">
    <property type="entry name" value="P_typ_ATPase"/>
</dbReference>